<keyword evidence="1" id="KW-0472">Membrane</keyword>
<dbReference type="AlphaFoldDB" id="A0A8H2JRH1"/>
<keyword evidence="1" id="KW-0812">Transmembrane</keyword>
<dbReference type="RefSeq" id="WP_138620358.1">
    <property type="nucleotide sequence ID" value="NZ_SZVP01000001.1"/>
</dbReference>
<dbReference type="SUPFAM" id="SSF54523">
    <property type="entry name" value="Pili subunits"/>
    <property type="match status" value="1"/>
</dbReference>
<dbReference type="Gene3D" id="3.30.700.10">
    <property type="entry name" value="Glycoprotein, Type 4 Pilin"/>
    <property type="match status" value="1"/>
</dbReference>
<feature type="transmembrane region" description="Helical" evidence="1">
    <location>
        <begin position="21"/>
        <end position="47"/>
    </location>
</feature>
<dbReference type="Proteomes" id="UP000307702">
    <property type="component" value="Unassembled WGS sequence"/>
</dbReference>
<dbReference type="NCBIfam" id="TIGR02532">
    <property type="entry name" value="IV_pilin_GFxxxE"/>
    <property type="match status" value="1"/>
</dbReference>
<evidence type="ECO:0000256" key="1">
    <source>
        <dbReference type="SAM" id="Phobius"/>
    </source>
</evidence>
<evidence type="ECO:0000313" key="2">
    <source>
        <dbReference type="EMBL" id="TMM47829.1"/>
    </source>
</evidence>
<comment type="caution">
    <text evidence="2">The sequence shown here is derived from an EMBL/GenBank/DDBJ whole genome shotgun (WGS) entry which is preliminary data.</text>
</comment>
<protein>
    <submittedName>
        <fullName evidence="2">Type II secretion system protein</fullName>
    </submittedName>
</protein>
<dbReference type="OrthoDB" id="9788802at2"/>
<dbReference type="InterPro" id="IPR045584">
    <property type="entry name" value="Pilin-like"/>
</dbReference>
<name>A0A8H2JRH1_9GAMM</name>
<dbReference type="InterPro" id="IPR012902">
    <property type="entry name" value="N_methyl_site"/>
</dbReference>
<gene>
    <name evidence="2" type="ORF">FCS21_02355</name>
</gene>
<dbReference type="Pfam" id="PF07963">
    <property type="entry name" value="N_methyl"/>
    <property type="match status" value="1"/>
</dbReference>
<keyword evidence="1" id="KW-1133">Transmembrane helix</keyword>
<organism evidence="2 3">
    <name type="scientific">Colwellia ponticola</name>
    <dbReference type="NCBI Taxonomy" id="2304625"/>
    <lineage>
        <taxon>Bacteria</taxon>
        <taxon>Pseudomonadati</taxon>
        <taxon>Pseudomonadota</taxon>
        <taxon>Gammaproteobacteria</taxon>
        <taxon>Alteromonadales</taxon>
        <taxon>Colwelliaceae</taxon>
        <taxon>Colwellia</taxon>
    </lineage>
</organism>
<accession>A0A8H2JRH1</accession>
<proteinExistence type="predicted"/>
<reference evidence="2 3" key="1">
    <citation type="submission" date="2019-05" db="EMBL/GenBank/DDBJ databases">
        <title>Colwellia ponticola sp. nov., isolated from seawater.</title>
        <authorList>
            <person name="Yoon J.-H."/>
        </authorList>
    </citation>
    <scope>NUCLEOTIDE SEQUENCE [LARGE SCALE GENOMIC DNA]</scope>
    <source>
        <strain evidence="2 3">OISW-25</strain>
    </source>
</reference>
<dbReference type="EMBL" id="SZVP01000001">
    <property type="protein sequence ID" value="TMM47829.1"/>
    <property type="molecule type" value="Genomic_DNA"/>
</dbReference>
<dbReference type="PROSITE" id="PS00409">
    <property type="entry name" value="PROKAR_NTER_METHYL"/>
    <property type="match status" value="1"/>
</dbReference>
<sequence length="267" mass="29598">MKPLTKSLTGRASKLKTTKKASGFTLIELITVIVIVGVLATAISTFIKFGTQAYTQTTDRDQLVLSARFAIERLNSEVRNALPNSLRLTNTGQCVEFTPILDSTIYTNIPVAPESASATISVIPFSQAFDNNWQAIVYPLTPDDVYGNTSSNVKKHAIDSINITGEEWLITLENKVLFAQDSPTQRIYFINGSVKYCLQNNTLLRSDSLTSNVYLMAQDIFNPTGKAPFEVLAATLQRNAMVQIHLQFEKNNEKVSFNNEIQVLNVP</sequence>
<keyword evidence="3" id="KW-1185">Reference proteome</keyword>
<evidence type="ECO:0000313" key="3">
    <source>
        <dbReference type="Proteomes" id="UP000307702"/>
    </source>
</evidence>